<dbReference type="PANTHER" id="PTHR30535:SF7">
    <property type="entry name" value="IRON(III) DICITRATE-BINDING PROTEIN"/>
    <property type="match status" value="1"/>
</dbReference>
<dbReference type="PANTHER" id="PTHR30535">
    <property type="entry name" value="VITAMIN B12-BINDING PROTEIN"/>
    <property type="match status" value="1"/>
</dbReference>
<organism evidence="4 5">
    <name type="scientific">Rhodococcus ruber</name>
    <dbReference type="NCBI Taxonomy" id="1830"/>
    <lineage>
        <taxon>Bacteria</taxon>
        <taxon>Bacillati</taxon>
        <taxon>Actinomycetota</taxon>
        <taxon>Actinomycetes</taxon>
        <taxon>Mycobacteriales</taxon>
        <taxon>Nocardiaceae</taxon>
        <taxon>Rhodococcus</taxon>
    </lineage>
</organism>
<comment type="caution">
    <text evidence="4">The sequence shown here is derived from an EMBL/GenBank/DDBJ whole genome shotgun (WGS) entry which is preliminary data.</text>
</comment>
<protein>
    <submittedName>
        <fullName evidence="4">ABC transporter substrate-binding protein</fullName>
    </submittedName>
</protein>
<gene>
    <name evidence="4" type="ORF">O4220_24715</name>
</gene>
<dbReference type="SUPFAM" id="SSF53807">
    <property type="entry name" value="Helical backbone' metal receptor"/>
    <property type="match status" value="1"/>
</dbReference>
<dbReference type="Pfam" id="PF01497">
    <property type="entry name" value="Peripla_BP_2"/>
    <property type="match status" value="1"/>
</dbReference>
<feature type="signal peptide" evidence="2">
    <location>
        <begin position="1"/>
        <end position="22"/>
    </location>
</feature>
<evidence type="ECO:0000313" key="4">
    <source>
        <dbReference type="EMBL" id="MCZ4521734.1"/>
    </source>
</evidence>
<proteinExistence type="inferred from homology"/>
<dbReference type="PROSITE" id="PS51257">
    <property type="entry name" value="PROKAR_LIPOPROTEIN"/>
    <property type="match status" value="1"/>
</dbReference>
<name>A0ABT4MM40_9NOCA</name>
<dbReference type="PROSITE" id="PS50983">
    <property type="entry name" value="FE_B12_PBP"/>
    <property type="match status" value="1"/>
</dbReference>
<evidence type="ECO:0000313" key="5">
    <source>
        <dbReference type="Proteomes" id="UP001081071"/>
    </source>
</evidence>
<dbReference type="InterPro" id="IPR050902">
    <property type="entry name" value="ABC_Transporter_SBP"/>
</dbReference>
<dbReference type="Proteomes" id="UP001081071">
    <property type="component" value="Unassembled WGS sequence"/>
</dbReference>
<dbReference type="RefSeq" id="WP_269608198.1">
    <property type="nucleotide sequence ID" value="NZ_JAPWIJ010000014.1"/>
</dbReference>
<dbReference type="InterPro" id="IPR002491">
    <property type="entry name" value="ABC_transptr_periplasmic_BD"/>
</dbReference>
<evidence type="ECO:0000256" key="1">
    <source>
        <dbReference type="ARBA" id="ARBA00008814"/>
    </source>
</evidence>
<keyword evidence="5" id="KW-1185">Reference proteome</keyword>
<evidence type="ECO:0000256" key="2">
    <source>
        <dbReference type="SAM" id="SignalP"/>
    </source>
</evidence>
<dbReference type="EMBL" id="JAPWIJ010000014">
    <property type="protein sequence ID" value="MCZ4521734.1"/>
    <property type="molecule type" value="Genomic_DNA"/>
</dbReference>
<feature type="chain" id="PRO_5046468565" evidence="2">
    <location>
        <begin position="23"/>
        <end position="349"/>
    </location>
</feature>
<feature type="domain" description="Fe/B12 periplasmic-binding" evidence="3">
    <location>
        <begin position="64"/>
        <end position="349"/>
    </location>
</feature>
<reference evidence="4" key="1">
    <citation type="submission" date="2022-12" db="EMBL/GenBank/DDBJ databases">
        <authorList>
            <person name="Krivoruchko A.V."/>
            <person name="Elkin A."/>
        </authorList>
    </citation>
    <scope>NUCLEOTIDE SEQUENCE</scope>
    <source>
        <strain evidence="4">IEGM 1391</strain>
    </source>
</reference>
<keyword evidence="2" id="KW-0732">Signal</keyword>
<sequence>MKIRSGMRAGLAIALVPLMTTACVRTPGSDNGDLDATGTSGASFPVTVQDCGGRPTTFDAAPEKVVTANLAALELVIRLGKADRLAGTGWAAGIATLPDDVRGIAQSTPVLSTGAIPKEVLLTAGADAYIDAWGSMQLMGGDGMTEQDFADAGMSHVFLASSACASTLSAARTDLDDVYRDMQSIGAVLDASPAAADLIEQMRATVAAVARGNPAPDQRPSVFYYSPDATSQGMTTVGGKQIANAVYELAGARNVFADDTTSVKSVSWEDVIAADPDYIQIATRRKTSAEEGAADFAAAIDTLRNDPRARDMRAVRAGRFIDLGAEETALPGIENADAVATIAEAVRGR</sequence>
<accession>A0ABT4MM40</accession>
<comment type="similarity">
    <text evidence="1">Belongs to the bacterial solute-binding protein 8 family.</text>
</comment>
<dbReference type="Gene3D" id="3.40.50.1980">
    <property type="entry name" value="Nitrogenase molybdenum iron protein domain"/>
    <property type="match status" value="2"/>
</dbReference>
<evidence type="ECO:0000259" key="3">
    <source>
        <dbReference type="PROSITE" id="PS50983"/>
    </source>
</evidence>